<evidence type="ECO:0000313" key="7">
    <source>
        <dbReference type="EMBL" id="MCY0789469.1"/>
    </source>
</evidence>
<organism evidence="7 8">
    <name type="scientific">Morganella morganii</name>
    <name type="common">Proteus morganii</name>
    <dbReference type="NCBI Taxonomy" id="582"/>
    <lineage>
        <taxon>Bacteria</taxon>
        <taxon>Pseudomonadati</taxon>
        <taxon>Pseudomonadota</taxon>
        <taxon>Gammaproteobacteria</taxon>
        <taxon>Enterobacterales</taxon>
        <taxon>Morganellaceae</taxon>
        <taxon>Morganella</taxon>
    </lineage>
</organism>
<dbReference type="PANTHER" id="PTHR33420:SF3">
    <property type="entry name" value="FIMBRIAL SUBUNIT ELFA"/>
    <property type="match status" value="1"/>
</dbReference>
<dbReference type="InterPro" id="IPR000259">
    <property type="entry name" value="Adhesion_dom_fimbrial"/>
</dbReference>
<keyword evidence="4" id="KW-0281">Fimbrium</keyword>
<evidence type="ECO:0000256" key="4">
    <source>
        <dbReference type="ARBA" id="ARBA00023263"/>
    </source>
</evidence>
<dbReference type="PANTHER" id="PTHR33420">
    <property type="entry name" value="FIMBRIAL SUBUNIT ELFA-RELATED"/>
    <property type="match status" value="1"/>
</dbReference>
<proteinExistence type="inferred from homology"/>
<dbReference type="Gene3D" id="2.60.40.1090">
    <property type="entry name" value="Fimbrial-type adhesion domain"/>
    <property type="match status" value="1"/>
</dbReference>
<comment type="subcellular location">
    <subcellularLocation>
        <location evidence="1">Fimbrium</location>
    </subcellularLocation>
</comment>
<dbReference type="InterPro" id="IPR036937">
    <property type="entry name" value="Adhesion_dom_fimbrial_sf"/>
</dbReference>
<accession>A0A9Q4CMZ6</accession>
<keyword evidence="3 5" id="KW-0732">Signal</keyword>
<gene>
    <name evidence="7" type="ORF">N0392_07180</name>
</gene>
<dbReference type="Gene3D" id="2.60.40.3310">
    <property type="match status" value="1"/>
</dbReference>
<name>A0A9Q4CMZ6_MORMO</name>
<sequence>MKIKLLAALAALGMSGNALAAICTPEKPSDHKPETLYVLSESITLRADAKVSSETPISPPIASTSMKEDVTYTCNSDAIYGERPLVGLTPYQGYDGMYETNIKGIGVKFTTSAPDGSLVGPLPRPKFPANAQPDPSIGGSRVLAPRGRFNATFYKLSDEINLNTNYPNSALLFGDKRVGYNNFENITVSIYHMNNIYIISTPVCTVDNPLPVDFGTVNADNVRSGVEKPFQFGIVCKTDYNSYNVTASIKGNKITTDGKYIKVSDSKSNDDSLIIEIIDGLKKPVMVDNSTKIDITNLKSGQKANFGWTAKLKKQDGKPYPAQGKFTASAIITLDIK</sequence>
<dbReference type="GO" id="GO:0043709">
    <property type="term" value="P:cell adhesion involved in single-species biofilm formation"/>
    <property type="evidence" value="ECO:0007669"/>
    <property type="project" value="TreeGrafter"/>
</dbReference>
<comment type="caution">
    <text evidence="7">The sequence shown here is derived from an EMBL/GenBank/DDBJ whole genome shotgun (WGS) entry which is preliminary data.</text>
</comment>
<feature type="domain" description="Fimbrial-type adhesion" evidence="6">
    <location>
        <begin position="201"/>
        <end position="336"/>
    </location>
</feature>
<reference evidence="7" key="1">
    <citation type="submission" date="2022-08" db="EMBL/GenBank/DDBJ databases">
        <authorList>
            <person name="Dale J.L."/>
        </authorList>
    </citation>
    <scope>NUCLEOTIDE SEQUENCE</scope>
    <source>
        <strain evidence="7">2022EL-00758</strain>
    </source>
</reference>
<dbReference type="RefSeq" id="WP_214095686.1">
    <property type="nucleotide sequence ID" value="NZ_JALMEJ010000008.1"/>
</dbReference>
<comment type="similarity">
    <text evidence="2">Belongs to the fimbrial protein family.</text>
</comment>
<dbReference type="Pfam" id="PF00419">
    <property type="entry name" value="Fimbrial"/>
    <property type="match status" value="1"/>
</dbReference>
<dbReference type="InterPro" id="IPR008966">
    <property type="entry name" value="Adhesion_dom_sf"/>
</dbReference>
<dbReference type="SUPFAM" id="SSF49401">
    <property type="entry name" value="Bacterial adhesins"/>
    <property type="match status" value="1"/>
</dbReference>
<protein>
    <submittedName>
        <fullName evidence="7">Fimbrial protein</fullName>
    </submittedName>
</protein>
<dbReference type="Proteomes" id="UP001076655">
    <property type="component" value="Unassembled WGS sequence"/>
</dbReference>
<evidence type="ECO:0000256" key="2">
    <source>
        <dbReference type="ARBA" id="ARBA00006671"/>
    </source>
</evidence>
<feature type="chain" id="PRO_5040382364" evidence="5">
    <location>
        <begin position="21"/>
        <end position="337"/>
    </location>
</feature>
<dbReference type="GO" id="GO:0009289">
    <property type="term" value="C:pilus"/>
    <property type="evidence" value="ECO:0007669"/>
    <property type="project" value="UniProtKB-SubCell"/>
</dbReference>
<dbReference type="InterPro" id="IPR050263">
    <property type="entry name" value="Bact_Fimbrial_Adh_Pro"/>
</dbReference>
<evidence type="ECO:0000256" key="3">
    <source>
        <dbReference type="ARBA" id="ARBA00022729"/>
    </source>
</evidence>
<evidence type="ECO:0000313" key="8">
    <source>
        <dbReference type="Proteomes" id="UP001076655"/>
    </source>
</evidence>
<dbReference type="EMBL" id="JAPNMI010000003">
    <property type="protein sequence ID" value="MCY0789469.1"/>
    <property type="molecule type" value="Genomic_DNA"/>
</dbReference>
<dbReference type="AlphaFoldDB" id="A0A9Q4CMZ6"/>
<evidence type="ECO:0000256" key="1">
    <source>
        <dbReference type="ARBA" id="ARBA00004561"/>
    </source>
</evidence>
<evidence type="ECO:0000259" key="6">
    <source>
        <dbReference type="Pfam" id="PF00419"/>
    </source>
</evidence>
<evidence type="ECO:0000256" key="5">
    <source>
        <dbReference type="SAM" id="SignalP"/>
    </source>
</evidence>
<feature type="signal peptide" evidence="5">
    <location>
        <begin position="1"/>
        <end position="20"/>
    </location>
</feature>